<dbReference type="PROSITE" id="PS51318">
    <property type="entry name" value="TAT"/>
    <property type="match status" value="1"/>
</dbReference>
<dbReference type="InterPro" id="IPR011706">
    <property type="entry name" value="Cu-oxidase_C"/>
</dbReference>
<keyword evidence="9" id="KW-1185">Reference proteome</keyword>
<dbReference type="EMBL" id="CP001778">
    <property type="protein sequence ID" value="ADD45208.1"/>
    <property type="molecule type" value="Genomic_DNA"/>
</dbReference>
<evidence type="ECO:0000259" key="6">
    <source>
        <dbReference type="Pfam" id="PF07731"/>
    </source>
</evidence>
<dbReference type="PROSITE" id="PS51257">
    <property type="entry name" value="PROKAR_LIPOPROTEIN"/>
    <property type="match status" value="1"/>
</dbReference>
<proteinExistence type="predicted"/>
<dbReference type="Pfam" id="PF07732">
    <property type="entry name" value="Cu-oxidase_3"/>
    <property type="match status" value="1"/>
</dbReference>
<dbReference type="InterPro" id="IPR001117">
    <property type="entry name" value="Cu-oxidase_2nd"/>
</dbReference>
<keyword evidence="1" id="KW-0479">Metal-binding</keyword>
<dbReference type="CDD" id="cd13861">
    <property type="entry name" value="CuRO_1_CumA_like"/>
    <property type="match status" value="1"/>
</dbReference>
<dbReference type="KEGG" id="sna:Snas_5577"/>
<dbReference type="InterPro" id="IPR011707">
    <property type="entry name" value="Cu-oxidase-like_N"/>
</dbReference>
<dbReference type="InterPro" id="IPR002355">
    <property type="entry name" value="Cu_oxidase_Cu_BS"/>
</dbReference>
<gene>
    <name evidence="8" type="ordered locus">Snas_5577</name>
</gene>
<dbReference type="SUPFAM" id="SSF49503">
    <property type="entry name" value="Cupredoxins"/>
    <property type="match status" value="3"/>
</dbReference>
<keyword evidence="2" id="KW-0560">Oxidoreductase</keyword>
<dbReference type="InterPro" id="IPR006311">
    <property type="entry name" value="TAT_signal"/>
</dbReference>
<dbReference type="Gene3D" id="2.60.40.420">
    <property type="entry name" value="Cupredoxins - blue copper proteins"/>
    <property type="match status" value="3"/>
</dbReference>
<dbReference type="OrthoDB" id="345021at2"/>
<dbReference type="InterPro" id="IPR034279">
    <property type="entry name" value="CuRO_3_CopA"/>
</dbReference>
<accession>D3PWY4</accession>
<name>D3PWY4_STANL</name>
<dbReference type="STRING" id="446470.Snas_5577"/>
<evidence type="ECO:0000259" key="5">
    <source>
        <dbReference type="Pfam" id="PF00394"/>
    </source>
</evidence>
<dbReference type="RefSeq" id="WP_013020779.1">
    <property type="nucleotide sequence ID" value="NC_013947.1"/>
</dbReference>
<dbReference type="Pfam" id="PF00394">
    <property type="entry name" value="Cu-oxidase"/>
    <property type="match status" value="1"/>
</dbReference>
<dbReference type="HOGENOM" id="CLU_009100_6_0_11"/>
<feature type="compositionally biased region" description="Gly residues" evidence="4">
    <location>
        <begin position="203"/>
        <end position="214"/>
    </location>
</feature>
<protein>
    <submittedName>
        <fullName evidence="8">Multicopper oxidase type 3</fullName>
    </submittedName>
</protein>
<evidence type="ECO:0000256" key="4">
    <source>
        <dbReference type="SAM" id="MobiDB-lite"/>
    </source>
</evidence>
<evidence type="ECO:0000313" key="9">
    <source>
        <dbReference type="Proteomes" id="UP000000844"/>
    </source>
</evidence>
<dbReference type="Proteomes" id="UP000000844">
    <property type="component" value="Chromosome"/>
</dbReference>
<evidence type="ECO:0000256" key="1">
    <source>
        <dbReference type="ARBA" id="ARBA00022723"/>
    </source>
</evidence>
<evidence type="ECO:0000259" key="7">
    <source>
        <dbReference type="Pfam" id="PF07732"/>
    </source>
</evidence>
<dbReference type="GO" id="GO:0005507">
    <property type="term" value="F:copper ion binding"/>
    <property type="evidence" value="ECO:0007669"/>
    <property type="project" value="InterPro"/>
</dbReference>
<dbReference type="PROSITE" id="PS00080">
    <property type="entry name" value="MULTICOPPER_OXIDASE2"/>
    <property type="match status" value="1"/>
</dbReference>
<feature type="domain" description="Plastocyanin-like" evidence="7">
    <location>
        <begin position="68"/>
        <end position="172"/>
    </location>
</feature>
<evidence type="ECO:0000256" key="3">
    <source>
        <dbReference type="ARBA" id="ARBA00023008"/>
    </source>
</evidence>
<dbReference type="PANTHER" id="PTHR11709:SF394">
    <property type="entry name" value="FI03373P-RELATED"/>
    <property type="match status" value="1"/>
</dbReference>
<dbReference type="eggNOG" id="COG2132">
    <property type="taxonomic scope" value="Bacteria"/>
</dbReference>
<reference evidence="8 9" key="1">
    <citation type="journal article" date="2009" name="Stand. Genomic Sci.">
        <title>Complete genome sequence of Stackebrandtia nassauensis type strain (LLR-40K-21).</title>
        <authorList>
            <person name="Munk C."/>
            <person name="Lapidus A."/>
            <person name="Copeland A."/>
            <person name="Jando M."/>
            <person name="Mayilraj S."/>
            <person name="Glavina Del Rio T."/>
            <person name="Nolan M."/>
            <person name="Chen F."/>
            <person name="Lucas S."/>
            <person name="Tice H."/>
            <person name="Cheng J.F."/>
            <person name="Han C."/>
            <person name="Detter J.C."/>
            <person name="Bruce D."/>
            <person name="Goodwin L."/>
            <person name="Chain P."/>
            <person name="Pitluck S."/>
            <person name="Goker M."/>
            <person name="Ovchinikova G."/>
            <person name="Pati A."/>
            <person name="Ivanova N."/>
            <person name="Mavromatis K."/>
            <person name="Chen A."/>
            <person name="Palaniappan K."/>
            <person name="Land M."/>
            <person name="Hauser L."/>
            <person name="Chang Y.J."/>
            <person name="Jeffries C.D."/>
            <person name="Bristow J."/>
            <person name="Eisen J.A."/>
            <person name="Markowitz V."/>
            <person name="Hugenholtz P."/>
            <person name="Kyrpides N.C."/>
            <person name="Klenk H.P."/>
        </authorList>
    </citation>
    <scope>NUCLEOTIDE SEQUENCE [LARGE SCALE GENOMIC DNA]</scope>
    <source>
        <strain evidence="9">DSM 44728 / CIP 108903 / NRRL B-16338 / NBRC 102104 / LLR-40K-21</strain>
    </source>
</reference>
<keyword evidence="3" id="KW-0186">Copper</keyword>
<feature type="domain" description="Plastocyanin-like" evidence="5">
    <location>
        <begin position="247"/>
        <end position="345"/>
    </location>
</feature>
<dbReference type="PANTHER" id="PTHR11709">
    <property type="entry name" value="MULTI-COPPER OXIDASE"/>
    <property type="match status" value="1"/>
</dbReference>
<dbReference type="GO" id="GO:0016491">
    <property type="term" value="F:oxidoreductase activity"/>
    <property type="evidence" value="ECO:0007669"/>
    <property type="project" value="UniProtKB-KW"/>
</dbReference>
<dbReference type="CDD" id="cd13896">
    <property type="entry name" value="CuRO_3_CopA"/>
    <property type="match status" value="1"/>
</dbReference>
<feature type="domain" description="Plastocyanin-like" evidence="6">
    <location>
        <begin position="383"/>
        <end position="492"/>
    </location>
</feature>
<sequence>MSPVSRRSVLRAGVAASGAAILTGCASESADSYVSPDGDRVAEAEAARDPGKVRKFTLKPGRTEVDLGGVAVTTWAYGGKIPGEPIRVTRGEQIKAVLDNGLPDPTTVHWHGLALRCDADGVPDVTQKPVGAGERHTYTFTAAHAGTYWFHPHVGVQQDRGLYAPLIVEDPDEPLSYDEEWIVVLDDWMDGVTGSPDDVLKELGGGMSHGGHSGGDSDDEPQSQGHMLMGADSDLLGGDAGDVSYPHFLINGRVPADPEVFKVKPGTRLRLRVINAAGDTAFRLALGGHTMTVTHTDGFGVRHTETDALLLGMGERYDVLVELGDGVFPLVALAEGKQELARAIVRTASGETPAADVRPTELDGTIAGYSDLEPDDSVRLKRRDPDETIDLDLTGGMMKYDWGINGESFDPDRLYGITEGDRVRLRFKNTTTMWHPMHLHGHTFALSGTGLRKDTAIVLPGQTLKVDFDADNPGRWMIHCHNVYHSESGMMTLLGYRD</sequence>
<dbReference type="InterPro" id="IPR045087">
    <property type="entry name" value="Cu-oxidase_fam"/>
</dbReference>
<dbReference type="AlphaFoldDB" id="D3PWY4"/>
<dbReference type="CDD" id="cd13870">
    <property type="entry name" value="CuRO_2_CopA_like_1"/>
    <property type="match status" value="1"/>
</dbReference>
<evidence type="ECO:0000256" key="2">
    <source>
        <dbReference type="ARBA" id="ARBA00023002"/>
    </source>
</evidence>
<organism evidence="8 9">
    <name type="scientific">Stackebrandtia nassauensis (strain DSM 44728 / CIP 108903 / NRRL B-16338 / NBRC 102104 / LLR-40K-21)</name>
    <dbReference type="NCBI Taxonomy" id="446470"/>
    <lineage>
        <taxon>Bacteria</taxon>
        <taxon>Bacillati</taxon>
        <taxon>Actinomycetota</taxon>
        <taxon>Actinomycetes</taxon>
        <taxon>Glycomycetales</taxon>
        <taxon>Glycomycetaceae</taxon>
        <taxon>Stackebrandtia</taxon>
    </lineage>
</organism>
<evidence type="ECO:0000313" key="8">
    <source>
        <dbReference type="EMBL" id="ADD45208.1"/>
    </source>
</evidence>
<dbReference type="InterPro" id="IPR008972">
    <property type="entry name" value="Cupredoxin"/>
</dbReference>
<dbReference type="Pfam" id="PF07731">
    <property type="entry name" value="Cu-oxidase_2"/>
    <property type="match status" value="1"/>
</dbReference>
<feature type="region of interest" description="Disordered" evidence="4">
    <location>
        <begin position="199"/>
        <end position="230"/>
    </location>
</feature>